<gene>
    <name evidence="2" type="ORF">SSP531S_13430</name>
</gene>
<sequence>MYLGAVGMIFAGLLFAFNVKGVSEKFFHFVTKYTPVGNATPKTMRFVGAGWVFVGLIMFLPELFAAFSA</sequence>
<proteinExistence type="predicted"/>
<name>A0A388SW09_9ACTN</name>
<accession>A0A388SW09</accession>
<dbReference type="EMBL" id="BGZL01000003">
    <property type="protein sequence ID" value="GBP99939.1"/>
    <property type="molecule type" value="Genomic_DNA"/>
</dbReference>
<comment type="caution">
    <text evidence="2">The sequence shown here is derived from an EMBL/GenBank/DDBJ whole genome shotgun (WGS) entry which is preliminary data.</text>
</comment>
<dbReference type="Proteomes" id="UP000265354">
    <property type="component" value="Unassembled WGS sequence"/>
</dbReference>
<evidence type="ECO:0000256" key="1">
    <source>
        <dbReference type="SAM" id="Phobius"/>
    </source>
</evidence>
<protein>
    <submittedName>
        <fullName evidence="2">Uncharacterized protein</fullName>
    </submittedName>
</protein>
<evidence type="ECO:0000313" key="2">
    <source>
        <dbReference type="EMBL" id="GBP99939.1"/>
    </source>
</evidence>
<keyword evidence="1" id="KW-1133">Transmembrane helix</keyword>
<evidence type="ECO:0000313" key="3">
    <source>
        <dbReference type="Proteomes" id="UP000265354"/>
    </source>
</evidence>
<organism evidence="2 3">
    <name type="scientific">Streptomyces spongiicola</name>
    <dbReference type="NCBI Taxonomy" id="1690221"/>
    <lineage>
        <taxon>Bacteria</taxon>
        <taxon>Bacillati</taxon>
        <taxon>Actinomycetota</taxon>
        <taxon>Actinomycetes</taxon>
        <taxon>Kitasatosporales</taxon>
        <taxon>Streptomycetaceae</taxon>
        <taxon>Streptomyces</taxon>
    </lineage>
</organism>
<reference evidence="2 3" key="1">
    <citation type="submission" date="2018-07" db="EMBL/GenBank/DDBJ databases">
        <title>Whole Genome Shotgun Sequence of Streptomyces spongiicola strain 531S.</title>
        <authorList>
            <person name="Dohra H."/>
            <person name="Kodani S."/>
        </authorList>
    </citation>
    <scope>NUCLEOTIDE SEQUENCE [LARGE SCALE GENOMIC DNA]</scope>
    <source>
        <strain evidence="2 3">531S</strain>
    </source>
</reference>
<keyword evidence="1" id="KW-0472">Membrane</keyword>
<dbReference type="AlphaFoldDB" id="A0A388SW09"/>
<feature type="transmembrane region" description="Helical" evidence="1">
    <location>
        <begin position="45"/>
        <end position="67"/>
    </location>
</feature>
<keyword evidence="1" id="KW-0812">Transmembrane</keyword>